<evidence type="ECO:0000313" key="3">
    <source>
        <dbReference type="Proteomes" id="UP001296873"/>
    </source>
</evidence>
<dbReference type="InterPro" id="IPR036249">
    <property type="entry name" value="Thioredoxin-like_sf"/>
</dbReference>
<accession>A0ABS1D815</accession>
<dbReference type="RefSeq" id="WP_200338606.1">
    <property type="nucleotide sequence ID" value="NZ_NRRL01000001.1"/>
</dbReference>
<organism evidence="2 3">
    <name type="scientific">Rhodovibrio sodomensis</name>
    <dbReference type="NCBI Taxonomy" id="1088"/>
    <lineage>
        <taxon>Bacteria</taxon>
        <taxon>Pseudomonadati</taxon>
        <taxon>Pseudomonadota</taxon>
        <taxon>Alphaproteobacteria</taxon>
        <taxon>Rhodospirillales</taxon>
        <taxon>Rhodovibrionaceae</taxon>
        <taxon>Rhodovibrio</taxon>
    </lineage>
</organism>
<evidence type="ECO:0000313" key="2">
    <source>
        <dbReference type="EMBL" id="MBK1666556.1"/>
    </source>
</evidence>
<sequence>MKKLCLAAAAVVIAGAAGVATMTGSPEVTHAETVKVWKSPTCGCCAAWVDHLRENGFAVEVENTAQMGQIKRSLGVPENIGSCHTARVGGYTVEGHVPADEIARLLTEKPAVHGLSVPGMPIGSPGMEVPGARPYQVLSFTGGRTDVWSVEDPR</sequence>
<dbReference type="Pfam" id="PF04214">
    <property type="entry name" value="DUF411"/>
    <property type="match status" value="1"/>
</dbReference>
<keyword evidence="3" id="KW-1185">Reference proteome</keyword>
<feature type="signal peptide" evidence="1">
    <location>
        <begin position="1"/>
        <end position="19"/>
    </location>
</feature>
<comment type="caution">
    <text evidence="2">The sequence shown here is derived from an EMBL/GenBank/DDBJ whole genome shotgun (WGS) entry which is preliminary data.</text>
</comment>
<dbReference type="Proteomes" id="UP001296873">
    <property type="component" value="Unassembled WGS sequence"/>
</dbReference>
<protein>
    <recommendedName>
        <fullName evidence="4">Metal-binding protein</fullName>
    </recommendedName>
</protein>
<name>A0ABS1D815_9PROT</name>
<reference evidence="2 3" key="1">
    <citation type="journal article" date="2020" name="Microorganisms">
        <title>Osmotic Adaptation and Compatible Solute Biosynthesis of Phototrophic Bacteria as Revealed from Genome Analyses.</title>
        <authorList>
            <person name="Imhoff J.F."/>
            <person name="Rahn T."/>
            <person name="Kunzel S."/>
            <person name="Keller A."/>
            <person name="Neulinger S.C."/>
        </authorList>
    </citation>
    <scope>NUCLEOTIDE SEQUENCE [LARGE SCALE GENOMIC DNA]</scope>
    <source>
        <strain evidence="2 3">DSM 9895</strain>
    </source>
</reference>
<dbReference type="SUPFAM" id="SSF52833">
    <property type="entry name" value="Thioredoxin-like"/>
    <property type="match status" value="1"/>
</dbReference>
<feature type="chain" id="PRO_5046070183" description="Metal-binding protein" evidence="1">
    <location>
        <begin position="20"/>
        <end position="154"/>
    </location>
</feature>
<gene>
    <name evidence="2" type="ORF">CKO28_00680</name>
</gene>
<evidence type="ECO:0000256" key="1">
    <source>
        <dbReference type="SAM" id="SignalP"/>
    </source>
</evidence>
<proteinExistence type="predicted"/>
<evidence type="ECO:0008006" key="4">
    <source>
        <dbReference type="Google" id="ProtNLM"/>
    </source>
</evidence>
<dbReference type="InterPro" id="IPR007332">
    <property type="entry name" value="DUF411"/>
</dbReference>
<dbReference type="EMBL" id="NRRL01000001">
    <property type="protein sequence ID" value="MBK1666556.1"/>
    <property type="molecule type" value="Genomic_DNA"/>
</dbReference>
<keyword evidence="1" id="KW-0732">Signal</keyword>